<dbReference type="AlphaFoldDB" id="A0A1F5JFZ2"/>
<comment type="caution">
    <text evidence="2">The sequence shown here is derived from an EMBL/GenBank/DDBJ whole genome shotgun (WGS) entry which is preliminary data.</text>
</comment>
<dbReference type="EMBL" id="MFCP01000036">
    <property type="protein sequence ID" value="OGE27545.1"/>
    <property type="molecule type" value="Genomic_DNA"/>
</dbReference>
<proteinExistence type="predicted"/>
<gene>
    <name evidence="2" type="ORF">A2867_01420</name>
</gene>
<accession>A0A1F5JFZ2</accession>
<evidence type="ECO:0000313" key="3">
    <source>
        <dbReference type="Proteomes" id="UP000177555"/>
    </source>
</evidence>
<sequence>MKKLALILIIMAVVLILSLYMKPKFETKEEKEITKETFITYPTPPEENNNQDKDKQEEKSLVSKIGIVEILAANIYQQGTHILREDQDNFILLESEGVDLNQYLLKKVKVSGSLSPTVEGGKQIMNVETVEPL</sequence>
<name>A0A1F5JFZ2_9BACT</name>
<feature type="region of interest" description="Disordered" evidence="1">
    <location>
        <begin position="36"/>
        <end position="57"/>
    </location>
</feature>
<organism evidence="2 3">
    <name type="scientific">Candidatus Daviesbacteria bacterium RIFCSPHIGHO2_01_FULL_40_11</name>
    <dbReference type="NCBI Taxonomy" id="1797762"/>
    <lineage>
        <taxon>Bacteria</taxon>
        <taxon>Candidatus Daviesiibacteriota</taxon>
    </lineage>
</organism>
<evidence type="ECO:0000256" key="1">
    <source>
        <dbReference type="SAM" id="MobiDB-lite"/>
    </source>
</evidence>
<dbReference type="Proteomes" id="UP000177555">
    <property type="component" value="Unassembled WGS sequence"/>
</dbReference>
<protein>
    <submittedName>
        <fullName evidence="2">Uncharacterized protein</fullName>
    </submittedName>
</protein>
<reference evidence="2 3" key="1">
    <citation type="journal article" date="2016" name="Nat. Commun.">
        <title>Thousands of microbial genomes shed light on interconnected biogeochemical processes in an aquifer system.</title>
        <authorList>
            <person name="Anantharaman K."/>
            <person name="Brown C.T."/>
            <person name="Hug L.A."/>
            <person name="Sharon I."/>
            <person name="Castelle C.J."/>
            <person name="Probst A.J."/>
            <person name="Thomas B.C."/>
            <person name="Singh A."/>
            <person name="Wilkins M.J."/>
            <person name="Karaoz U."/>
            <person name="Brodie E.L."/>
            <person name="Williams K.H."/>
            <person name="Hubbard S.S."/>
            <person name="Banfield J.F."/>
        </authorList>
    </citation>
    <scope>NUCLEOTIDE SEQUENCE [LARGE SCALE GENOMIC DNA]</scope>
</reference>
<evidence type="ECO:0000313" key="2">
    <source>
        <dbReference type="EMBL" id="OGE27545.1"/>
    </source>
</evidence>